<dbReference type="InterPro" id="IPR011042">
    <property type="entry name" value="6-blade_b-propeller_TolB-like"/>
</dbReference>
<proteinExistence type="predicted"/>
<sequence length="317" mass="33311">MGRRGSAAVAVTALLSGLLLGGAQPPAAASGRHAPGATTAQPCGARTHIEVFRPGGIPLLDWRENLAFDGHGTLWVSHVTRHRVEGYAPDGTLKATLPVNGPGGIRRGPDGLMYVNYGVNPLTAGLGSGILRFDPAAAHPSPEKVVDGLSGINGLAIDAAGNLYVSRELATGVRKFRPDGTEDERWSRAASVFGTNGLEIVGDQLYASVLTSTASPIVRIPLKDPARHTTVTELSPHPWDAKLLDDLTAFRGDLVVASFRDGELLRVDPATGRSCVLVSGLRMPTSVRVPLGFGAHDPRHELFVVEASGRIVTVRVA</sequence>
<protein>
    <recommendedName>
        <fullName evidence="4">SMP-30/Gluconolactonase/LRE-like region domain-containing protein</fullName>
    </recommendedName>
</protein>
<accession>A0ABM7ZS69</accession>
<evidence type="ECO:0000256" key="1">
    <source>
        <dbReference type="SAM" id="SignalP"/>
    </source>
</evidence>
<evidence type="ECO:0008006" key="4">
    <source>
        <dbReference type="Google" id="ProtNLM"/>
    </source>
</evidence>
<evidence type="ECO:0000313" key="2">
    <source>
        <dbReference type="EMBL" id="BDM69219.1"/>
    </source>
</evidence>
<name>A0ABM7ZS69_STRNI</name>
<feature type="signal peptide" evidence="1">
    <location>
        <begin position="1"/>
        <end position="28"/>
    </location>
</feature>
<feature type="chain" id="PRO_5045627239" description="SMP-30/Gluconolactonase/LRE-like region domain-containing protein" evidence="1">
    <location>
        <begin position="29"/>
        <end position="317"/>
    </location>
</feature>
<dbReference type="Gene3D" id="2.120.10.30">
    <property type="entry name" value="TolB, C-terminal domain"/>
    <property type="match status" value="1"/>
</dbReference>
<dbReference type="SUPFAM" id="SSF63829">
    <property type="entry name" value="Calcium-dependent phosphotriesterase"/>
    <property type="match status" value="1"/>
</dbReference>
<organism evidence="2 3">
    <name type="scientific">Streptomyces nigrescens</name>
    <dbReference type="NCBI Taxonomy" id="1920"/>
    <lineage>
        <taxon>Bacteria</taxon>
        <taxon>Bacillati</taxon>
        <taxon>Actinomycetota</taxon>
        <taxon>Actinomycetes</taxon>
        <taxon>Kitasatosporales</taxon>
        <taxon>Streptomycetaceae</taxon>
        <taxon>Streptomyces</taxon>
    </lineage>
</organism>
<keyword evidence="1" id="KW-0732">Signal</keyword>
<dbReference type="Proteomes" id="UP001059597">
    <property type="component" value="Chromosome"/>
</dbReference>
<evidence type="ECO:0000313" key="3">
    <source>
        <dbReference type="Proteomes" id="UP001059597"/>
    </source>
</evidence>
<reference evidence="2" key="1">
    <citation type="submission" date="2022-06" db="EMBL/GenBank/DDBJ databases">
        <title>Complete genome sequence of Streptomyces nigrescens HEK616.</title>
        <authorList>
            <person name="Asamizu S."/>
            <person name="Onaka H."/>
        </authorList>
    </citation>
    <scope>NUCLEOTIDE SEQUENCE</scope>
    <source>
        <strain evidence="2">HEK616</strain>
    </source>
</reference>
<keyword evidence="3" id="KW-1185">Reference proteome</keyword>
<gene>
    <name evidence="2" type="ORF">HEK616_27060</name>
</gene>
<dbReference type="EMBL" id="AP026073">
    <property type="protein sequence ID" value="BDM69219.1"/>
    <property type="molecule type" value="Genomic_DNA"/>
</dbReference>